<reference evidence="3 4" key="1">
    <citation type="submission" date="2017-12" db="EMBL/GenBank/DDBJ databases">
        <title>The genome sequence of Caulobacter flavus CGMCC1 15093.</title>
        <authorList>
            <person name="Gao J."/>
            <person name="Mao X."/>
            <person name="Sun J."/>
        </authorList>
    </citation>
    <scope>NUCLEOTIDE SEQUENCE [LARGE SCALE GENOMIC DNA]</scope>
    <source>
        <strain evidence="3 4">CGMCC1 15093</strain>
    </source>
</reference>
<evidence type="ECO:0000313" key="4">
    <source>
        <dbReference type="Proteomes" id="UP000234483"/>
    </source>
</evidence>
<organism evidence="3 4">
    <name type="scientific">Caulobacter flavus</name>
    <dbReference type="NCBI Taxonomy" id="1679497"/>
    <lineage>
        <taxon>Bacteria</taxon>
        <taxon>Pseudomonadati</taxon>
        <taxon>Pseudomonadota</taxon>
        <taxon>Alphaproteobacteria</taxon>
        <taxon>Caulobacterales</taxon>
        <taxon>Caulobacteraceae</taxon>
        <taxon>Caulobacter</taxon>
    </lineage>
</organism>
<dbReference type="PANTHER" id="PTHR34980">
    <property type="entry name" value="INNER MEMBRANE PROTEIN-RELATED-RELATED"/>
    <property type="match status" value="1"/>
</dbReference>
<keyword evidence="1" id="KW-0472">Membrane</keyword>
<name>A0A2N5CLC6_9CAUL</name>
<feature type="transmembrane region" description="Helical" evidence="1">
    <location>
        <begin position="88"/>
        <end position="110"/>
    </location>
</feature>
<dbReference type="KEGG" id="cfh:C1707_19960"/>
<protein>
    <submittedName>
        <fullName evidence="3">DUF805 domain-containing protein</fullName>
    </submittedName>
</protein>
<dbReference type="EMBL" id="CP026100">
    <property type="protein sequence ID" value="AYV48351.1"/>
    <property type="molecule type" value="Genomic_DNA"/>
</dbReference>
<keyword evidence="1" id="KW-0812">Transmembrane</keyword>
<dbReference type="RefSeq" id="WP_101715689.1">
    <property type="nucleotide sequence ID" value="NZ_CP026100.1"/>
</dbReference>
<keyword evidence="5" id="KW-1185">Reference proteome</keyword>
<reference evidence="2 5" key="2">
    <citation type="submission" date="2018-01" db="EMBL/GenBank/DDBJ databases">
        <title>Complete genome sequence of Caulobacter flavus RHGG3.</title>
        <authorList>
            <person name="Yang E."/>
        </authorList>
    </citation>
    <scope>NUCLEOTIDE SEQUENCE [LARGE SCALE GENOMIC DNA]</scope>
    <source>
        <strain evidence="2 5">RHGG3</strain>
    </source>
</reference>
<dbReference type="OrthoDB" id="9812349at2"/>
<dbReference type="PANTHER" id="PTHR34980:SF2">
    <property type="entry name" value="INNER MEMBRANE PROTEIN YHAH-RELATED"/>
    <property type="match status" value="1"/>
</dbReference>
<feature type="transmembrane region" description="Helical" evidence="1">
    <location>
        <begin position="23"/>
        <end position="43"/>
    </location>
</feature>
<proteinExistence type="predicted"/>
<dbReference type="EMBL" id="PJRQ01000052">
    <property type="protein sequence ID" value="PLR06511.1"/>
    <property type="molecule type" value="Genomic_DNA"/>
</dbReference>
<feature type="transmembrane region" description="Helical" evidence="1">
    <location>
        <begin position="55"/>
        <end position="76"/>
    </location>
</feature>
<evidence type="ECO:0000313" key="2">
    <source>
        <dbReference type="EMBL" id="AYV48351.1"/>
    </source>
</evidence>
<evidence type="ECO:0000313" key="5">
    <source>
        <dbReference type="Proteomes" id="UP000281192"/>
    </source>
</evidence>
<dbReference type="InterPro" id="IPR008523">
    <property type="entry name" value="DUF805"/>
</dbReference>
<dbReference type="Proteomes" id="UP000234483">
    <property type="component" value="Unassembled WGS sequence"/>
</dbReference>
<dbReference type="Proteomes" id="UP000281192">
    <property type="component" value="Chromosome"/>
</dbReference>
<dbReference type="Pfam" id="PF05656">
    <property type="entry name" value="DUF805"/>
    <property type="match status" value="1"/>
</dbReference>
<evidence type="ECO:0000313" key="3">
    <source>
        <dbReference type="EMBL" id="PLR06511.1"/>
    </source>
</evidence>
<sequence>MSLMFEPLRKYAQFSGRARRSEYWLFALFTFVVSIAITILRIATGGLDSLENGGFDALSLVNLAFSLAMLVPSLAVSFRRLHDTDRSAWWILIGLIPLIGAIVLLIFYLLPGTTGPNKFGPDPKQTVKDAAETFA</sequence>
<dbReference type="GO" id="GO:0005886">
    <property type="term" value="C:plasma membrane"/>
    <property type="evidence" value="ECO:0007669"/>
    <property type="project" value="TreeGrafter"/>
</dbReference>
<dbReference type="AlphaFoldDB" id="A0A2N5CLC6"/>
<evidence type="ECO:0000256" key="1">
    <source>
        <dbReference type="SAM" id="Phobius"/>
    </source>
</evidence>
<keyword evidence="1" id="KW-1133">Transmembrane helix</keyword>
<gene>
    <name evidence="2" type="ORF">C1707_19960</name>
    <name evidence="3" type="ORF">CFHF_25330</name>
</gene>
<accession>A0A2N5CLC6</accession>